<dbReference type="InterPro" id="IPR006015">
    <property type="entry name" value="Universal_stress_UspA"/>
</dbReference>
<comment type="similarity">
    <text evidence="1">Belongs to the universal stress protein A family.</text>
</comment>
<dbReference type="InterPro" id="IPR006016">
    <property type="entry name" value="UspA"/>
</dbReference>
<dbReference type="Proteomes" id="UP000011669">
    <property type="component" value="Unassembled WGS sequence"/>
</dbReference>
<accession>M0MMS7</accession>
<evidence type="ECO:0000313" key="3">
    <source>
        <dbReference type="EMBL" id="EMA46971.1"/>
    </source>
</evidence>
<keyword evidence="4" id="KW-1185">Reference proteome</keyword>
<protein>
    <submittedName>
        <fullName evidence="3">Universal stress protein uspa-like protein</fullName>
    </submittedName>
</protein>
<comment type="caution">
    <text evidence="3">The sequence shown here is derived from an EMBL/GenBank/DDBJ whole genome shotgun (WGS) entry which is preliminary data.</text>
</comment>
<dbReference type="PIRSF" id="PIRSF006276">
    <property type="entry name" value="UspA"/>
    <property type="match status" value="1"/>
</dbReference>
<evidence type="ECO:0000259" key="2">
    <source>
        <dbReference type="Pfam" id="PF00582"/>
    </source>
</evidence>
<feature type="domain" description="UspA" evidence="2">
    <location>
        <begin position="5"/>
        <end position="144"/>
    </location>
</feature>
<dbReference type="PATRIC" id="fig|1227455.4.peg.616"/>
<dbReference type="InterPro" id="IPR014729">
    <property type="entry name" value="Rossmann-like_a/b/a_fold"/>
</dbReference>
<dbReference type="OrthoDB" id="105697at2157"/>
<reference evidence="3 4" key="1">
    <citation type="journal article" date="2014" name="PLoS Genet.">
        <title>Phylogenetically driven sequencing of extremely halophilic archaea reveals strategies for static and dynamic osmo-response.</title>
        <authorList>
            <person name="Becker E.A."/>
            <person name="Seitzer P.M."/>
            <person name="Tritt A."/>
            <person name="Larsen D."/>
            <person name="Krusor M."/>
            <person name="Yao A.I."/>
            <person name="Wu D."/>
            <person name="Madern D."/>
            <person name="Eisen J.A."/>
            <person name="Darling A.E."/>
            <person name="Facciotti M.T."/>
        </authorList>
    </citation>
    <scope>NUCLEOTIDE SEQUENCE [LARGE SCALE GENOMIC DNA]</scope>
    <source>
        <strain evidence="3 4">DSM 5350</strain>
    </source>
</reference>
<evidence type="ECO:0000256" key="1">
    <source>
        <dbReference type="ARBA" id="ARBA00008791"/>
    </source>
</evidence>
<dbReference type="PRINTS" id="PR01438">
    <property type="entry name" value="UNVRSLSTRESS"/>
</dbReference>
<dbReference type="PANTHER" id="PTHR46268">
    <property type="entry name" value="STRESS RESPONSE PROTEIN NHAX"/>
    <property type="match status" value="1"/>
</dbReference>
<dbReference type="CDD" id="cd00293">
    <property type="entry name" value="USP-like"/>
    <property type="match status" value="1"/>
</dbReference>
<dbReference type="RefSeq" id="WP_006076427.1">
    <property type="nucleotide sequence ID" value="NZ_AOMD01000011.1"/>
</dbReference>
<evidence type="ECO:0000313" key="4">
    <source>
        <dbReference type="Proteomes" id="UP000011669"/>
    </source>
</evidence>
<dbReference type="Gene3D" id="3.40.50.620">
    <property type="entry name" value="HUPs"/>
    <property type="match status" value="1"/>
</dbReference>
<proteinExistence type="inferred from homology"/>
<sequence length="152" mass="16124">MTDVYERILVPTDGSDPATAAVQHALELATQHDAILHALFVIDTDKSWLMVSRTEVDDAIRDIGQETSKQVLGEVEATAADAGVELVTEVLEGTTDERILTCAADDGADLIVMGTHGHSGLQRRLLGSVTERVIRGADVPVMAVSTDDGDAT</sequence>
<organism evidence="3 4">
    <name type="scientific">Halococcus saccharolyticus DSM 5350</name>
    <dbReference type="NCBI Taxonomy" id="1227455"/>
    <lineage>
        <taxon>Archaea</taxon>
        <taxon>Methanobacteriati</taxon>
        <taxon>Methanobacteriota</taxon>
        <taxon>Stenosarchaea group</taxon>
        <taxon>Halobacteria</taxon>
        <taxon>Halobacteriales</taxon>
        <taxon>Halococcaceae</taxon>
        <taxon>Halococcus</taxon>
    </lineage>
</organism>
<dbReference type="InParanoid" id="M0MMS7"/>
<gene>
    <name evidence="3" type="ORF">C449_03024</name>
</gene>
<dbReference type="EMBL" id="AOMD01000011">
    <property type="protein sequence ID" value="EMA46971.1"/>
    <property type="molecule type" value="Genomic_DNA"/>
</dbReference>
<dbReference type="Pfam" id="PF00582">
    <property type="entry name" value="Usp"/>
    <property type="match status" value="1"/>
</dbReference>
<dbReference type="AlphaFoldDB" id="M0MMS7"/>
<dbReference type="SUPFAM" id="SSF52402">
    <property type="entry name" value="Adenine nucleotide alpha hydrolases-like"/>
    <property type="match status" value="1"/>
</dbReference>
<name>M0MMS7_9EURY</name>
<dbReference type="PANTHER" id="PTHR46268:SF6">
    <property type="entry name" value="UNIVERSAL STRESS PROTEIN UP12"/>
    <property type="match status" value="1"/>
</dbReference>
<dbReference type="STRING" id="1227455.C449_03024"/>